<proteinExistence type="predicted"/>
<evidence type="ECO:0000313" key="1">
    <source>
        <dbReference type="EMBL" id="JAH74968.1"/>
    </source>
</evidence>
<organism evidence="1">
    <name type="scientific">Anguilla anguilla</name>
    <name type="common">European freshwater eel</name>
    <name type="synonym">Muraena anguilla</name>
    <dbReference type="NCBI Taxonomy" id="7936"/>
    <lineage>
        <taxon>Eukaryota</taxon>
        <taxon>Metazoa</taxon>
        <taxon>Chordata</taxon>
        <taxon>Craniata</taxon>
        <taxon>Vertebrata</taxon>
        <taxon>Euteleostomi</taxon>
        <taxon>Actinopterygii</taxon>
        <taxon>Neopterygii</taxon>
        <taxon>Teleostei</taxon>
        <taxon>Anguilliformes</taxon>
        <taxon>Anguillidae</taxon>
        <taxon>Anguilla</taxon>
    </lineage>
</organism>
<accession>A0A0E9VCM5</accession>
<name>A0A0E9VCM5_ANGAN</name>
<sequence length="19" mass="2298">MTQLTSSKIRKKKKKKSNY</sequence>
<protein>
    <submittedName>
        <fullName evidence="1">Uncharacterized protein</fullName>
    </submittedName>
</protein>
<reference evidence="1" key="2">
    <citation type="journal article" date="2015" name="Fish Shellfish Immunol.">
        <title>Early steps in the European eel (Anguilla anguilla)-Vibrio vulnificus interaction in the gills: Role of the RtxA13 toxin.</title>
        <authorList>
            <person name="Callol A."/>
            <person name="Pajuelo D."/>
            <person name="Ebbesson L."/>
            <person name="Teles M."/>
            <person name="MacKenzie S."/>
            <person name="Amaro C."/>
        </authorList>
    </citation>
    <scope>NUCLEOTIDE SEQUENCE</scope>
</reference>
<dbReference type="EMBL" id="GBXM01033609">
    <property type="protein sequence ID" value="JAH74968.1"/>
    <property type="molecule type" value="Transcribed_RNA"/>
</dbReference>
<reference evidence="1" key="1">
    <citation type="submission" date="2014-11" db="EMBL/GenBank/DDBJ databases">
        <authorList>
            <person name="Amaro Gonzalez C."/>
        </authorList>
    </citation>
    <scope>NUCLEOTIDE SEQUENCE</scope>
</reference>
<dbReference type="AlphaFoldDB" id="A0A0E9VCM5"/>